<organism evidence="1 2">
    <name type="scientific">Kitasatospora cystarginea</name>
    <dbReference type="NCBI Taxonomy" id="58350"/>
    <lineage>
        <taxon>Bacteria</taxon>
        <taxon>Bacillati</taxon>
        <taxon>Actinomycetota</taxon>
        <taxon>Actinomycetes</taxon>
        <taxon>Kitasatosporales</taxon>
        <taxon>Streptomycetaceae</taxon>
        <taxon>Kitasatospora</taxon>
    </lineage>
</organism>
<sequence>MRLGEYPSDRGERAEACTDMVLTCENGVRLRQSGEWLRRPDTEVAHLVVRLVSARSRRASILRYARVDQGVVRLMLTFADLT</sequence>
<gene>
    <name evidence="1" type="ORF">GCM10010430_21180</name>
</gene>
<comment type="caution">
    <text evidence="1">The sequence shown here is derived from an EMBL/GenBank/DDBJ whole genome shotgun (WGS) entry which is preliminary data.</text>
</comment>
<evidence type="ECO:0000313" key="2">
    <source>
        <dbReference type="Proteomes" id="UP001500305"/>
    </source>
</evidence>
<accession>A0ABP5QLI4</accession>
<dbReference type="EMBL" id="BAAATR010000007">
    <property type="protein sequence ID" value="GAA2239638.1"/>
    <property type="molecule type" value="Genomic_DNA"/>
</dbReference>
<reference evidence="2" key="1">
    <citation type="journal article" date="2019" name="Int. J. Syst. Evol. Microbiol.">
        <title>The Global Catalogue of Microorganisms (GCM) 10K type strain sequencing project: providing services to taxonomists for standard genome sequencing and annotation.</title>
        <authorList>
            <consortium name="The Broad Institute Genomics Platform"/>
            <consortium name="The Broad Institute Genome Sequencing Center for Infectious Disease"/>
            <person name="Wu L."/>
            <person name="Ma J."/>
        </authorList>
    </citation>
    <scope>NUCLEOTIDE SEQUENCE [LARGE SCALE GENOMIC DNA]</scope>
    <source>
        <strain evidence="2">JCM 7356</strain>
    </source>
</reference>
<proteinExistence type="predicted"/>
<evidence type="ECO:0000313" key="1">
    <source>
        <dbReference type="EMBL" id="GAA2239638.1"/>
    </source>
</evidence>
<name>A0ABP5QLI4_9ACTN</name>
<keyword evidence="2" id="KW-1185">Reference proteome</keyword>
<dbReference type="Proteomes" id="UP001500305">
    <property type="component" value="Unassembled WGS sequence"/>
</dbReference>
<protein>
    <submittedName>
        <fullName evidence="1">Uncharacterized protein</fullName>
    </submittedName>
</protein>